<protein>
    <submittedName>
        <fullName evidence="1">Uncharacterized protein</fullName>
    </submittedName>
</protein>
<dbReference type="Proteomes" id="UP000014216">
    <property type="component" value="Unassembled WGS sequence"/>
</dbReference>
<name>S0G312_9BACT</name>
<comment type="caution">
    <text evidence="1">The sequence shown here is derived from an EMBL/GenBank/DDBJ whole genome shotgun (WGS) entry which is preliminary data.</text>
</comment>
<evidence type="ECO:0000313" key="2">
    <source>
        <dbReference type="Proteomes" id="UP000014216"/>
    </source>
</evidence>
<dbReference type="Pfam" id="PF20012">
    <property type="entry name" value="GAP1-N1"/>
    <property type="match status" value="1"/>
</dbReference>
<sequence length="621" mass="68837">MNYVLATYGALDNSHKLLKCNEPQVNLPRELEGLTDRPPGDISPGDIWWPSVGCGPVDDWWCIWWTTPELTATRAGMVRSEVALWPREQVGLVEDLSQVLAALSGKKTITLAPQNHLEIVANALLCTQGRPVIICNPLDIWPDIIVGIWRQLWPAARMDFSARLALIPPQSGATTNFPWIIATPSSRGQQWQQPFVRIDLSNPYVSVQISRAAKYIAGHQDPILSEVLQKIPPNDSDLMHLKQAARVADNIERLNIAGDFSDALALLRTLIVMAPTNTKGVKYKNVALSKLLTHLPSLSSDQVELLANIDLSAVPDSKILEDSLRSRLVDIVPILSTEKSIPFLTKLKLDKAQVWWQTNVKSVIQRGFDSLNEIWLRAAIRWLAIPEIESVINDFVKNDKDIESSLVRAANRERWSAPQLNQILKQAQKRKWSVLHAWCLVSSKLSVADAFIKQQAFTGDASPGLEYLIHNLPSDAVVKTIVKGADAGLCRLAARLTVQQPSLLRLIDVSKASNRLLWATHIQLGGEAWPKTLQSEDHGNKLLEVVISGKNSYNLVEAVGVNLVQVAVDNPRRKELWSNLSATELNNLLPLVAKQLIAAILGEPKNAVKSAFHASDIFFTS</sequence>
<accession>S0G312</accession>
<evidence type="ECO:0000313" key="1">
    <source>
        <dbReference type="EMBL" id="EMS81738.1"/>
    </source>
</evidence>
<organism evidence="1 2">
    <name type="scientific">Desulfotignum phosphitoxidans DSM 13687</name>
    <dbReference type="NCBI Taxonomy" id="1286635"/>
    <lineage>
        <taxon>Bacteria</taxon>
        <taxon>Pseudomonadati</taxon>
        <taxon>Thermodesulfobacteriota</taxon>
        <taxon>Desulfobacteria</taxon>
        <taxon>Desulfobacterales</taxon>
        <taxon>Desulfobacteraceae</taxon>
        <taxon>Desulfotignum</taxon>
    </lineage>
</organism>
<dbReference type="AlphaFoldDB" id="S0G312"/>
<dbReference type="RefSeq" id="WP_006964510.1">
    <property type="nucleotide sequence ID" value="NZ_APJX01000001.1"/>
</dbReference>
<dbReference type="OrthoDB" id="9807797at2"/>
<keyword evidence="2" id="KW-1185">Reference proteome</keyword>
<reference evidence="1 2" key="1">
    <citation type="journal article" date="2013" name="Genome Announc.">
        <title>Draft Genome Sequence of Desulfotignum phosphitoxidans DSM 13687 Strain FiPS-3.</title>
        <authorList>
            <person name="Poehlein A."/>
            <person name="Daniel R."/>
            <person name="Simeonova D.D."/>
        </authorList>
    </citation>
    <scope>NUCLEOTIDE SEQUENCE [LARGE SCALE GENOMIC DNA]</scope>
    <source>
        <strain evidence="1 2">DSM 13687</strain>
    </source>
</reference>
<gene>
    <name evidence="1" type="ORF">Dpo_1c08800</name>
</gene>
<dbReference type="EMBL" id="APJX01000001">
    <property type="protein sequence ID" value="EMS81738.1"/>
    <property type="molecule type" value="Genomic_DNA"/>
</dbReference>
<proteinExistence type="predicted"/>